<keyword evidence="2" id="KW-1185">Reference proteome</keyword>
<proteinExistence type="predicted"/>
<dbReference type="Proteomes" id="UP000249057">
    <property type="component" value="Unassembled WGS sequence"/>
</dbReference>
<sequence length="222" mass="24632">MDFGGGRKERRNSMASGLIHPSPPSRVRAQNADQEPVCQASDFFGDPHDATQCGWDAVVCLVNATQPAVGIHRTKKNLSMTDSNFRRRLIPSCLVFCQGTIFFVLDGWTRIWVAWVMRDNSTCHQIESSGGTGWEISIRGPWYQEFFSSQNNGGERESTTAVAQWVPGSVRRRDETKTTSTMSACLLFSPGLEFLQDATAGRGLREELEDSIMIGILGCSYL</sequence>
<accession>A0ACD1GQ27</accession>
<evidence type="ECO:0000313" key="2">
    <source>
        <dbReference type="Proteomes" id="UP000249057"/>
    </source>
</evidence>
<organism evidence="1 2">
    <name type="scientific">Aspergillus brunneoviolaceus CBS 621.78</name>
    <dbReference type="NCBI Taxonomy" id="1450534"/>
    <lineage>
        <taxon>Eukaryota</taxon>
        <taxon>Fungi</taxon>
        <taxon>Dikarya</taxon>
        <taxon>Ascomycota</taxon>
        <taxon>Pezizomycotina</taxon>
        <taxon>Eurotiomycetes</taxon>
        <taxon>Eurotiomycetidae</taxon>
        <taxon>Eurotiales</taxon>
        <taxon>Aspergillaceae</taxon>
        <taxon>Aspergillus</taxon>
        <taxon>Aspergillus subgen. Circumdati</taxon>
    </lineage>
</organism>
<evidence type="ECO:0000313" key="1">
    <source>
        <dbReference type="EMBL" id="RAH51342.1"/>
    </source>
</evidence>
<gene>
    <name evidence="1" type="ORF">BO95DRAFT_477820</name>
</gene>
<protein>
    <submittedName>
        <fullName evidence="1">Uncharacterized protein</fullName>
    </submittedName>
</protein>
<dbReference type="EMBL" id="KZ825310">
    <property type="protein sequence ID" value="RAH51342.1"/>
    <property type="molecule type" value="Genomic_DNA"/>
</dbReference>
<name>A0ACD1GQ27_9EURO</name>
<reference evidence="1" key="1">
    <citation type="submission" date="2018-02" db="EMBL/GenBank/DDBJ databases">
        <title>The genomes of Aspergillus section Nigri reveals drivers in fungal speciation.</title>
        <authorList>
            <consortium name="DOE Joint Genome Institute"/>
            <person name="Vesth T.C."/>
            <person name="Nybo J."/>
            <person name="Theobald S."/>
            <person name="Brandl J."/>
            <person name="Frisvad J.C."/>
            <person name="Nielsen K.F."/>
            <person name="Lyhne E.K."/>
            <person name="Kogle M.E."/>
            <person name="Kuo A."/>
            <person name="Riley R."/>
            <person name="Clum A."/>
            <person name="Nolan M."/>
            <person name="Lipzen A."/>
            <person name="Salamov A."/>
            <person name="Henrissat B."/>
            <person name="Wiebenga A."/>
            <person name="De vries R.P."/>
            <person name="Grigoriev I.V."/>
            <person name="Mortensen U.H."/>
            <person name="Andersen M.R."/>
            <person name="Baker S.E."/>
        </authorList>
    </citation>
    <scope>NUCLEOTIDE SEQUENCE</scope>
    <source>
        <strain evidence="1">CBS 621.78</strain>
    </source>
</reference>